<dbReference type="GO" id="GO:0005524">
    <property type="term" value="F:ATP binding"/>
    <property type="evidence" value="ECO:0007669"/>
    <property type="project" value="UniProtKB-KW"/>
</dbReference>
<dbReference type="SUPFAM" id="SSF52540">
    <property type="entry name" value="P-loop containing nucleoside triphosphate hydrolases"/>
    <property type="match status" value="1"/>
</dbReference>
<organism evidence="4 5">
    <name type="scientific">Roseinatronobacter monicus</name>
    <dbReference type="NCBI Taxonomy" id="393481"/>
    <lineage>
        <taxon>Bacteria</taxon>
        <taxon>Pseudomonadati</taxon>
        <taxon>Pseudomonadota</taxon>
        <taxon>Alphaproteobacteria</taxon>
        <taxon>Rhodobacterales</taxon>
        <taxon>Paracoccaceae</taxon>
        <taxon>Roseinatronobacter</taxon>
    </lineage>
</organism>
<dbReference type="SUPFAM" id="SSF52172">
    <property type="entry name" value="CheY-like"/>
    <property type="match status" value="1"/>
</dbReference>
<dbReference type="Gene3D" id="3.40.50.2300">
    <property type="match status" value="1"/>
</dbReference>
<dbReference type="Pfam" id="PF13614">
    <property type="entry name" value="AAA_31"/>
    <property type="match status" value="1"/>
</dbReference>
<dbReference type="InterPro" id="IPR027417">
    <property type="entry name" value="P-loop_NTPase"/>
</dbReference>
<evidence type="ECO:0000313" key="4">
    <source>
        <dbReference type="EMBL" id="TQM91981.1"/>
    </source>
</evidence>
<evidence type="ECO:0000256" key="2">
    <source>
        <dbReference type="ARBA" id="ARBA00022840"/>
    </source>
</evidence>
<protein>
    <submittedName>
        <fullName evidence="4">Pilus assembly protein CpaE</fullName>
    </submittedName>
</protein>
<dbReference type="EMBL" id="VFPT01000001">
    <property type="protein sequence ID" value="TQM91981.1"/>
    <property type="molecule type" value="Genomic_DNA"/>
</dbReference>
<dbReference type="PANTHER" id="PTHR43384:SF6">
    <property type="entry name" value="SEPTUM SITE-DETERMINING PROTEIN MIND HOMOLOG, CHLOROPLASTIC"/>
    <property type="match status" value="1"/>
</dbReference>
<dbReference type="InterPro" id="IPR050625">
    <property type="entry name" value="ParA/MinD_ATPase"/>
</dbReference>
<reference evidence="4 5" key="1">
    <citation type="submission" date="2019-06" db="EMBL/GenBank/DDBJ databases">
        <title>Genomic Encyclopedia of Archaeal and Bacterial Type Strains, Phase II (KMG-II): from individual species to whole genera.</title>
        <authorList>
            <person name="Goeker M."/>
        </authorList>
    </citation>
    <scope>NUCLEOTIDE SEQUENCE [LARGE SCALE GENOMIC DNA]</scope>
    <source>
        <strain evidence="4 5">DSM 18423</strain>
    </source>
</reference>
<dbReference type="Gene3D" id="3.40.50.300">
    <property type="entry name" value="P-loop containing nucleotide triphosphate hydrolases"/>
    <property type="match status" value="1"/>
</dbReference>
<name>A0A543KA46_9RHOB</name>
<keyword evidence="2" id="KW-0067">ATP-binding</keyword>
<dbReference type="GO" id="GO:0005829">
    <property type="term" value="C:cytosol"/>
    <property type="evidence" value="ECO:0007669"/>
    <property type="project" value="TreeGrafter"/>
</dbReference>
<dbReference type="InterPro" id="IPR011006">
    <property type="entry name" value="CheY-like_superfamily"/>
</dbReference>
<keyword evidence="1" id="KW-0547">Nucleotide-binding</keyword>
<accession>A0A543KA46</accession>
<dbReference type="GO" id="GO:0051782">
    <property type="term" value="P:negative regulation of cell division"/>
    <property type="evidence" value="ECO:0007669"/>
    <property type="project" value="TreeGrafter"/>
</dbReference>
<evidence type="ECO:0000256" key="1">
    <source>
        <dbReference type="ARBA" id="ARBA00022741"/>
    </source>
</evidence>
<sequence>MPVQRTGQRLSNLSKGPLVTPHLSVQAFTQTPDVHTVFERALRDRRLARVTSEAHPGGMRAALARFEQAQSPDVLVLEADRAALADLPALASVCDPRTKVIIVGHVNDVVLYRELINLGVSEYLVAPVDGAELATAIERIASEGEMRSKSRVYAFMGANGGVGSSTIAQNVAWAMANKVGAGIMLADLDLTFGCADLNFNVETGTQFFDALKAETKVDDALLERLLVKRGQNLHVLTHPALLDREPEHLVHQLVEMLKLARSNFNHIVLDLPNHWSALVQDAILDADEVIVTVTPDLCSLRNGKALLERLGRLRPNDAPPKLVLNQCRMPKRAEIKVKEFSQALNIQPVATIAFDAGRFSTAASTGQMLSEINPKGAAVTSCAQIADRLVDPTSQRSKGTTWARFWNFRQRKLA</sequence>
<evidence type="ECO:0000313" key="5">
    <source>
        <dbReference type="Proteomes" id="UP000320582"/>
    </source>
</evidence>
<keyword evidence="5" id="KW-1185">Reference proteome</keyword>
<proteinExistence type="predicted"/>
<dbReference type="GO" id="GO:0016887">
    <property type="term" value="F:ATP hydrolysis activity"/>
    <property type="evidence" value="ECO:0007669"/>
    <property type="project" value="TreeGrafter"/>
</dbReference>
<gene>
    <name evidence="4" type="ORF">BD293_0566</name>
</gene>
<dbReference type="GO" id="GO:0009898">
    <property type="term" value="C:cytoplasmic side of plasma membrane"/>
    <property type="evidence" value="ECO:0007669"/>
    <property type="project" value="TreeGrafter"/>
</dbReference>
<dbReference type="InterPro" id="IPR025669">
    <property type="entry name" value="AAA_dom"/>
</dbReference>
<dbReference type="PANTHER" id="PTHR43384">
    <property type="entry name" value="SEPTUM SITE-DETERMINING PROTEIN MIND HOMOLOG, CHLOROPLASTIC-RELATED"/>
    <property type="match status" value="1"/>
</dbReference>
<dbReference type="Proteomes" id="UP000320582">
    <property type="component" value="Unassembled WGS sequence"/>
</dbReference>
<evidence type="ECO:0000259" key="3">
    <source>
        <dbReference type="Pfam" id="PF13614"/>
    </source>
</evidence>
<feature type="domain" description="AAA" evidence="3">
    <location>
        <begin position="151"/>
        <end position="313"/>
    </location>
</feature>
<dbReference type="AlphaFoldDB" id="A0A543KA46"/>
<comment type="caution">
    <text evidence="4">The sequence shown here is derived from an EMBL/GenBank/DDBJ whole genome shotgun (WGS) entry which is preliminary data.</text>
</comment>